<evidence type="ECO:0000313" key="2">
    <source>
        <dbReference type="Proteomes" id="UP001497680"/>
    </source>
</evidence>
<reference evidence="1 2" key="1">
    <citation type="journal article" date="2022" name="New Phytol.">
        <title>Ecological generalism drives hyperdiversity of secondary metabolite gene clusters in xylarialean endophytes.</title>
        <authorList>
            <person name="Franco M.E.E."/>
            <person name="Wisecaver J.H."/>
            <person name="Arnold A.E."/>
            <person name="Ju Y.M."/>
            <person name="Slot J.C."/>
            <person name="Ahrendt S."/>
            <person name="Moore L.P."/>
            <person name="Eastman K.E."/>
            <person name="Scott K."/>
            <person name="Konkel Z."/>
            <person name="Mondo S.J."/>
            <person name="Kuo A."/>
            <person name="Hayes R.D."/>
            <person name="Haridas S."/>
            <person name="Andreopoulos B."/>
            <person name="Riley R."/>
            <person name="LaButti K."/>
            <person name="Pangilinan J."/>
            <person name="Lipzen A."/>
            <person name="Amirebrahimi M."/>
            <person name="Yan J."/>
            <person name="Adam C."/>
            <person name="Keymanesh K."/>
            <person name="Ng V."/>
            <person name="Louie K."/>
            <person name="Northen T."/>
            <person name="Drula E."/>
            <person name="Henrissat B."/>
            <person name="Hsieh H.M."/>
            <person name="Youens-Clark K."/>
            <person name="Lutzoni F."/>
            <person name="Miadlikowska J."/>
            <person name="Eastwood D.C."/>
            <person name="Hamelin R.C."/>
            <person name="Grigoriev I.V."/>
            <person name="U'Ren J.M."/>
        </authorList>
    </citation>
    <scope>NUCLEOTIDE SEQUENCE [LARGE SCALE GENOMIC DNA]</scope>
    <source>
        <strain evidence="1 2">ER1909</strain>
    </source>
</reference>
<proteinExistence type="predicted"/>
<accession>A0ACC0CU12</accession>
<evidence type="ECO:0000313" key="1">
    <source>
        <dbReference type="EMBL" id="KAI6083605.1"/>
    </source>
</evidence>
<gene>
    <name evidence="1" type="ORF">F4821DRAFT_190061</name>
</gene>
<name>A0ACC0CU12_9PEZI</name>
<keyword evidence="2" id="KW-1185">Reference proteome</keyword>
<comment type="caution">
    <text evidence="1">The sequence shown here is derived from an EMBL/GenBank/DDBJ whole genome shotgun (WGS) entry which is preliminary data.</text>
</comment>
<dbReference type="Proteomes" id="UP001497680">
    <property type="component" value="Unassembled WGS sequence"/>
</dbReference>
<organism evidence="1 2">
    <name type="scientific">Hypoxylon rubiginosum</name>
    <dbReference type="NCBI Taxonomy" id="110542"/>
    <lineage>
        <taxon>Eukaryota</taxon>
        <taxon>Fungi</taxon>
        <taxon>Dikarya</taxon>
        <taxon>Ascomycota</taxon>
        <taxon>Pezizomycotina</taxon>
        <taxon>Sordariomycetes</taxon>
        <taxon>Xylariomycetidae</taxon>
        <taxon>Xylariales</taxon>
        <taxon>Hypoxylaceae</taxon>
        <taxon>Hypoxylon</taxon>
    </lineage>
</organism>
<protein>
    <submittedName>
        <fullName evidence="1">Uncharacterized protein</fullName>
    </submittedName>
</protein>
<dbReference type="EMBL" id="MU394349">
    <property type="protein sequence ID" value="KAI6083605.1"/>
    <property type="molecule type" value="Genomic_DNA"/>
</dbReference>
<sequence>MNLRRTTAGLLVLRVFSAFLHALRHVHRVPDFITAFITTDIMADTNATLRRKRYNLRPLQLSSLEIGNGDKAECIAQPRPQESHQLFCYKHQAWVRIVKGYSSTNSALLFLSSDMMSRFVLGWIIPSQTFTDEIEARLTSQLLAARVQLFILY</sequence>